<dbReference type="InterPro" id="IPR050330">
    <property type="entry name" value="Bact_OuterMem_StrucFunc"/>
</dbReference>
<evidence type="ECO:0000256" key="3">
    <source>
        <dbReference type="ARBA" id="ARBA00023237"/>
    </source>
</evidence>
<dbReference type="Pfam" id="PF00691">
    <property type="entry name" value="OmpA"/>
    <property type="match status" value="1"/>
</dbReference>
<dbReference type="AlphaFoldDB" id="A0A1I3TUL0"/>
<dbReference type="Pfam" id="PF13488">
    <property type="entry name" value="Gly-zipper_Omp"/>
    <property type="match status" value="1"/>
</dbReference>
<dbReference type="PRINTS" id="PR01021">
    <property type="entry name" value="OMPADOMAIN"/>
</dbReference>
<feature type="signal peptide" evidence="6">
    <location>
        <begin position="1"/>
        <end position="21"/>
    </location>
</feature>
<feature type="domain" description="OmpA-like" evidence="7">
    <location>
        <begin position="101"/>
        <end position="218"/>
    </location>
</feature>
<feature type="chain" id="PRO_5011543905" evidence="6">
    <location>
        <begin position="22"/>
        <end position="223"/>
    </location>
</feature>
<keyword evidence="2 4" id="KW-0472">Membrane</keyword>
<dbReference type="Proteomes" id="UP000198635">
    <property type="component" value="Unassembled WGS sequence"/>
</dbReference>
<evidence type="ECO:0000256" key="1">
    <source>
        <dbReference type="ARBA" id="ARBA00004442"/>
    </source>
</evidence>
<organism evidence="8 9">
    <name type="scientific">Desulfomicrobium apsheronum</name>
    <dbReference type="NCBI Taxonomy" id="52560"/>
    <lineage>
        <taxon>Bacteria</taxon>
        <taxon>Pseudomonadati</taxon>
        <taxon>Thermodesulfobacteriota</taxon>
        <taxon>Desulfovibrionia</taxon>
        <taxon>Desulfovibrionales</taxon>
        <taxon>Desulfomicrobiaceae</taxon>
        <taxon>Desulfomicrobium</taxon>
    </lineage>
</organism>
<dbReference type="InterPro" id="IPR036737">
    <property type="entry name" value="OmpA-like_sf"/>
</dbReference>
<dbReference type="Gene3D" id="3.30.1330.60">
    <property type="entry name" value="OmpA-like domain"/>
    <property type="match status" value="1"/>
</dbReference>
<evidence type="ECO:0000256" key="4">
    <source>
        <dbReference type="PROSITE-ProRule" id="PRU00473"/>
    </source>
</evidence>
<proteinExistence type="predicted"/>
<accession>A0A1I3TUL0</accession>
<dbReference type="CDD" id="cd07185">
    <property type="entry name" value="OmpA_C-like"/>
    <property type="match status" value="1"/>
</dbReference>
<keyword evidence="9" id="KW-1185">Reference proteome</keyword>
<keyword evidence="6" id="KW-0732">Signal</keyword>
<evidence type="ECO:0000256" key="2">
    <source>
        <dbReference type="ARBA" id="ARBA00023136"/>
    </source>
</evidence>
<keyword evidence="3" id="KW-0998">Cell outer membrane</keyword>
<dbReference type="PROSITE" id="PS51123">
    <property type="entry name" value="OMPA_2"/>
    <property type="match status" value="1"/>
</dbReference>
<dbReference type="PRINTS" id="PR01023">
    <property type="entry name" value="NAFLGMOTY"/>
</dbReference>
<gene>
    <name evidence="8" type="ORF">SAMN04488082_106104</name>
</gene>
<dbReference type="OrthoDB" id="5422390at2"/>
<feature type="transmembrane region" description="Helical" evidence="5">
    <location>
        <begin position="56"/>
        <end position="78"/>
    </location>
</feature>
<dbReference type="RefSeq" id="WP_092373951.1">
    <property type="nucleotide sequence ID" value="NZ_FORX01000006.1"/>
</dbReference>
<protein>
    <submittedName>
        <fullName evidence="8">Outer membrane protein OmpA</fullName>
    </submittedName>
</protein>
<dbReference type="InterPro" id="IPR006690">
    <property type="entry name" value="OMPA-like_CS"/>
</dbReference>
<keyword evidence="5" id="KW-1133">Transmembrane helix</keyword>
<dbReference type="STRING" id="52560.SAMN04488082_106104"/>
<dbReference type="EMBL" id="FORX01000006">
    <property type="protein sequence ID" value="SFJ74310.1"/>
    <property type="molecule type" value="Genomic_DNA"/>
</dbReference>
<evidence type="ECO:0000313" key="8">
    <source>
        <dbReference type="EMBL" id="SFJ74310.1"/>
    </source>
</evidence>
<feature type="transmembrane region" description="Helical" evidence="5">
    <location>
        <begin position="30"/>
        <end position="49"/>
    </location>
</feature>
<name>A0A1I3TUL0_9BACT</name>
<dbReference type="PROSITE" id="PS51257">
    <property type="entry name" value="PROKAR_LIPOPROTEIN"/>
    <property type="match status" value="1"/>
</dbReference>
<dbReference type="GO" id="GO:0009279">
    <property type="term" value="C:cell outer membrane"/>
    <property type="evidence" value="ECO:0007669"/>
    <property type="project" value="UniProtKB-SubCell"/>
</dbReference>
<dbReference type="PANTHER" id="PTHR30329">
    <property type="entry name" value="STATOR ELEMENT OF FLAGELLAR MOTOR COMPLEX"/>
    <property type="match status" value="1"/>
</dbReference>
<evidence type="ECO:0000256" key="6">
    <source>
        <dbReference type="SAM" id="SignalP"/>
    </source>
</evidence>
<evidence type="ECO:0000259" key="7">
    <source>
        <dbReference type="PROSITE" id="PS51123"/>
    </source>
</evidence>
<dbReference type="SUPFAM" id="SSF103088">
    <property type="entry name" value="OmpA-like"/>
    <property type="match status" value="1"/>
</dbReference>
<sequence>MKKIFMIALIVVFAATGCATMDQQSKTTKGAVYGAGGGAVAGAVLGGIIGRDAKGAAIGAAAGATIGGLAGAGAGRMMDNQEAEMRQALAQSEEVAIRREGDLLALTLKGDVTFDVDSDVVLPGLYNEIERIAQILVKYPQTTIVVEGHTDSTGSDAYNQGLSERRAWSVQRLLTERGVSPARISAVGYGESRPVASNDNPGGRQMNRRVEIRVNPNSGQQTY</sequence>
<dbReference type="PROSITE" id="PS01068">
    <property type="entry name" value="OMPA_1"/>
    <property type="match status" value="1"/>
</dbReference>
<dbReference type="InterPro" id="IPR039567">
    <property type="entry name" value="Gly-zipper"/>
</dbReference>
<dbReference type="InterPro" id="IPR006665">
    <property type="entry name" value="OmpA-like"/>
</dbReference>
<dbReference type="InterPro" id="IPR006664">
    <property type="entry name" value="OMP_bac"/>
</dbReference>
<reference evidence="9" key="1">
    <citation type="submission" date="2016-10" db="EMBL/GenBank/DDBJ databases">
        <authorList>
            <person name="Varghese N."/>
            <person name="Submissions S."/>
        </authorList>
    </citation>
    <scope>NUCLEOTIDE SEQUENCE [LARGE SCALE GENOMIC DNA]</scope>
    <source>
        <strain evidence="9">DSM 5918</strain>
    </source>
</reference>
<evidence type="ECO:0000313" key="9">
    <source>
        <dbReference type="Proteomes" id="UP000198635"/>
    </source>
</evidence>
<comment type="subcellular location">
    <subcellularLocation>
        <location evidence="1">Cell outer membrane</location>
    </subcellularLocation>
</comment>
<evidence type="ECO:0000256" key="5">
    <source>
        <dbReference type="SAM" id="Phobius"/>
    </source>
</evidence>
<keyword evidence="5" id="KW-0812">Transmembrane</keyword>
<dbReference type="PANTHER" id="PTHR30329:SF21">
    <property type="entry name" value="LIPOPROTEIN YIAD-RELATED"/>
    <property type="match status" value="1"/>
</dbReference>